<feature type="domain" description="Band 7" evidence="1">
    <location>
        <begin position="2"/>
        <end position="53"/>
    </location>
</feature>
<name>A0A1V0SH18_9VIRU</name>
<dbReference type="SUPFAM" id="SSF117892">
    <property type="entry name" value="Band 7/SPFH domain"/>
    <property type="match status" value="1"/>
</dbReference>
<reference evidence="2" key="1">
    <citation type="journal article" date="2017" name="Science">
        <title>Giant viruses with an expanded complement of translation system components.</title>
        <authorList>
            <person name="Schulz F."/>
            <person name="Yutin N."/>
            <person name="Ivanova N.N."/>
            <person name="Ortega D.R."/>
            <person name="Lee T.K."/>
            <person name="Vierheilig J."/>
            <person name="Daims H."/>
            <person name="Horn M."/>
            <person name="Wagner M."/>
            <person name="Jensen G.J."/>
            <person name="Kyrpides N.C."/>
            <person name="Koonin E.V."/>
            <person name="Woyke T."/>
        </authorList>
    </citation>
    <scope>NUCLEOTIDE SEQUENCE</scope>
    <source>
        <strain evidence="2">HKV1</strain>
    </source>
</reference>
<dbReference type="InterPro" id="IPR001107">
    <property type="entry name" value="Band_7"/>
</dbReference>
<dbReference type="InterPro" id="IPR036013">
    <property type="entry name" value="Band_7/SPFH_dom_sf"/>
</dbReference>
<evidence type="ECO:0000313" key="2">
    <source>
        <dbReference type="EMBL" id="ARF10934.1"/>
    </source>
</evidence>
<organism evidence="2">
    <name type="scientific">Hokovirus HKV1</name>
    <dbReference type="NCBI Taxonomy" id="1977638"/>
    <lineage>
        <taxon>Viruses</taxon>
        <taxon>Varidnaviria</taxon>
        <taxon>Bamfordvirae</taxon>
        <taxon>Nucleocytoviricota</taxon>
        <taxon>Megaviricetes</taxon>
        <taxon>Imitervirales</taxon>
        <taxon>Mimiviridae</taxon>
        <taxon>Klosneuvirinae</taxon>
        <taxon>Hokovirus</taxon>
    </lineage>
</organism>
<sequence>MINEHVGKEILNYGYEINNVLVTDIQLPTEIANAINKVNASQKNKAAINDSEANFILDMLKKLRLKERKHYKVKVCPYKD</sequence>
<accession>A0A1V0SH18</accession>
<dbReference type="Pfam" id="PF01145">
    <property type="entry name" value="Band_7"/>
    <property type="match status" value="1"/>
</dbReference>
<gene>
    <name evidence="2" type="ORF">Hokovirus_3_207</name>
</gene>
<proteinExistence type="predicted"/>
<evidence type="ECO:0000259" key="1">
    <source>
        <dbReference type="Pfam" id="PF01145"/>
    </source>
</evidence>
<protein>
    <recommendedName>
        <fullName evidence="1">Band 7 domain-containing protein</fullName>
    </recommendedName>
</protein>
<dbReference type="EMBL" id="KY684105">
    <property type="protein sequence ID" value="ARF10934.1"/>
    <property type="molecule type" value="Genomic_DNA"/>
</dbReference>